<keyword evidence="1" id="KW-0472">Membrane</keyword>
<dbReference type="RefSeq" id="WP_221065535.1">
    <property type="nucleotide sequence ID" value="NZ_AP019783.1"/>
</dbReference>
<evidence type="ECO:0008006" key="4">
    <source>
        <dbReference type="Google" id="ProtNLM"/>
    </source>
</evidence>
<name>A0A1Y6CU08_9GAMM</name>
<keyword evidence="1" id="KW-1133">Transmembrane helix</keyword>
<evidence type="ECO:0000256" key="1">
    <source>
        <dbReference type="SAM" id="Phobius"/>
    </source>
</evidence>
<dbReference type="EMBL" id="FXAM01000001">
    <property type="protein sequence ID" value="SMF93777.1"/>
    <property type="molecule type" value="Genomic_DNA"/>
</dbReference>
<gene>
    <name evidence="2" type="ORF">SAMN02949497_1069</name>
</gene>
<reference evidence="2 3" key="1">
    <citation type="submission" date="2016-12" db="EMBL/GenBank/DDBJ databases">
        <authorList>
            <person name="Song W.-J."/>
            <person name="Kurnit D.M."/>
        </authorList>
    </citation>
    <scope>NUCLEOTIDE SEQUENCE [LARGE SCALE GENOMIC DNA]</scope>
    <source>
        <strain evidence="2 3">175</strain>
    </source>
</reference>
<feature type="transmembrane region" description="Helical" evidence="1">
    <location>
        <begin position="70"/>
        <end position="90"/>
    </location>
</feature>
<protein>
    <recommendedName>
        <fullName evidence="4">DUF1640 domain-containing protein</fullName>
    </recommendedName>
</protein>
<proteinExistence type="predicted"/>
<evidence type="ECO:0000313" key="3">
    <source>
        <dbReference type="Proteomes" id="UP000192923"/>
    </source>
</evidence>
<dbReference type="Gene3D" id="1.20.5.340">
    <property type="match status" value="1"/>
</dbReference>
<dbReference type="STRING" id="1760988.SAMN02949497_1069"/>
<dbReference type="Proteomes" id="UP000192923">
    <property type="component" value="Unassembled WGS sequence"/>
</dbReference>
<keyword evidence="1" id="KW-0812">Transmembrane</keyword>
<evidence type="ECO:0000313" key="2">
    <source>
        <dbReference type="EMBL" id="SMF93777.1"/>
    </source>
</evidence>
<accession>A0A1Y6CU08</accession>
<keyword evidence="3" id="KW-1185">Reference proteome</keyword>
<dbReference type="AlphaFoldDB" id="A0A1Y6CU08"/>
<organism evidence="2 3">
    <name type="scientific">Methylomagnum ishizawai</name>
    <dbReference type="NCBI Taxonomy" id="1760988"/>
    <lineage>
        <taxon>Bacteria</taxon>
        <taxon>Pseudomonadati</taxon>
        <taxon>Pseudomonadota</taxon>
        <taxon>Gammaproteobacteria</taxon>
        <taxon>Methylococcales</taxon>
        <taxon>Methylococcaceae</taxon>
        <taxon>Methylomagnum</taxon>
    </lineage>
</organism>
<sequence length="91" mass="10335">MLDTHKLARKLRESGFDERHAEGLTDALRSLEIGRDHATRRDLELVRQEVRDLEFRIDARLQALRGELTLIKLLLLAVVAGIGAIAGKLYF</sequence>